<organism evidence="2 3">
    <name type="scientific">Amycolatopsis xylanica</name>
    <dbReference type="NCBI Taxonomy" id="589385"/>
    <lineage>
        <taxon>Bacteria</taxon>
        <taxon>Bacillati</taxon>
        <taxon>Actinomycetota</taxon>
        <taxon>Actinomycetes</taxon>
        <taxon>Pseudonocardiales</taxon>
        <taxon>Pseudonocardiaceae</taxon>
        <taxon>Amycolatopsis</taxon>
    </lineage>
</organism>
<evidence type="ECO:0000313" key="2">
    <source>
        <dbReference type="EMBL" id="SDX66737.1"/>
    </source>
</evidence>
<dbReference type="EMBL" id="FNON01000003">
    <property type="protein sequence ID" value="SDX66737.1"/>
    <property type="molecule type" value="Genomic_DNA"/>
</dbReference>
<dbReference type="InterPro" id="IPR000182">
    <property type="entry name" value="GNAT_dom"/>
</dbReference>
<dbReference type="AlphaFoldDB" id="A0A1H3DK47"/>
<dbReference type="Gene3D" id="3.40.630.30">
    <property type="match status" value="1"/>
</dbReference>
<dbReference type="PROSITE" id="PS51186">
    <property type="entry name" value="GNAT"/>
    <property type="match status" value="1"/>
</dbReference>
<sequence length="191" mass="22115">MQQDQRQFDHDNILSDIAATVLDMTIKFGDLATARLLLRQVRETDRQAVVEIQTDPEANRFHPEPPDEQAAVKELGNWLEHWTEYGYGYVAVLEAGSDEIIGIGGIRHRRFHGRRVLNLYYRFRPSAWGKGYALETARAIVDWAERELPEFPVVISAAEVNEPSWRLAERLGFTDYVVEPYAGLMTRHYRR</sequence>
<dbReference type="Proteomes" id="UP000199515">
    <property type="component" value="Unassembled WGS sequence"/>
</dbReference>
<keyword evidence="3" id="KW-1185">Reference proteome</keyword>
<accession>A0A1H3DK47</accession>
<dbReference type="InterPro" id="IPR016181">
    <property type="entry name" value="Acyl_CoA_acyltransferase"/>
</dbReference>
<keyword evidence="2" id="KW-0808">Transferase</keyword>
<feature type="domain" description="N-acetyltransferase" evidence="1">
    <location>
        <begin position="36"/>
        <end position="190"/>
    </location>
</feature>
<evidence type="ECO:0000313" key="3">
    <source>
        <dbReference type="Proteomes" id="UP000199515"/>
    </source>
</evidence>
<dbReference type="GO" id="GO:0016747">
    <property type="term" value="F:acyltransferase activity, transferring groups other than amino-acyl groups"/>
    <property type="evidence" value="ECO:0007669"/>
    <property type="project" value="InterPro"/>
</dbReference>
<proteinExistence type="predicted"/>
<dbReference type="Pfam" id="PF13302">
    <property type="entry name" value="Acetyltransf_3"/>
    <property type="match status" value="1"/>
</dbReference>
<protein>
    <submittedName>
        <fullName evidence="2">Protein N-acetyltransferase, RimJ/RimL family</fullName>
    </submittedName>
</protein>
<name>A0A1H3DK47_9PSEU</name>
<dbReference type="STRING" id="589385.SAMN05421504_103421"/>
<dbReference type="PANTHER" id="PTHR43792:SF1">
    <property type="entry name" value="N-ACETYLTRANSFERASE DOMAIN-CONTAINING PROTEIN"/>
    <property type="match status" value="1"/>
</dbReference>
<dbReference type="InterPro" id="IPR051531">
    <property type="entry name" value="N-acetyltransferase"/>
</dbReference>
<gene>
    <name evidence="2" type="ORF">SAMN05421504_103421</name>
</gene>
<evidence type="ECO:0000259" key="1">
    <source>
        <dbReference type="PROSITE" id="PS51186"/>
    </source>
</evidence>
<dbReference type="PANTHER" id="PTHR43792">
    <property type="entry name" value="GNAT FAMILY, PUTATIVE (AFU_ORTHOLOGUE AFUA_3G00765)-RELATED-RELATED"/>
    <property type="match status" value="1"/>
</dbReference>
<reference evidence="2 3" key="1">
    <citation type="submission" date="2016-10" db="EMBL/GenBank/DDBJ databases">
        <authorList>
            <person name="de Groot N.N."/>
        </authorList>
    </citation>
    <scope>NUCLEOTIDE SEQUENCE [LARGE SCALE GENOMIC DNA]</scope>
    <source>
        <strain evidence="2 3">CPCC 202699</strain>
    </source>
</reference>
<dbReference type="SUPFAM" id="SSF55729">
    <property type="entry name" value="Acyl-CoA N-acyltransferases (Nat)"/>
    <property type="match status" value="1"/>
</dbReference>